<dbReference type="InterPro" id="IPR044930">
    <property type="entry name" value="Homing_endonuclease_His-Me"/>
</dbReference>
<dbReference type="InterPro" id="IPR044925">
    <property type="entry name" value="His-Me_finger_sf"/>
</dbReference>
<dbReference type="EMBL" id="GL832956">
    <property type="protein sequence ID" value="EGD76382.1"/>
    <property type="molecule type" value="Genomic_DNA"/>
</dbReference>
<dbReference type="AlphaFoldDB" id="F2TYC3"/>
<accession>F2TYC3</accession>
<sequence>MADKRKSSRRHDPDVDATDVYVSSAGPKWQWFRTFLPYECKVKDEREISEQFGLFTVDGDAPLTLQSHRDTQARGALSNPRGRRRFHPLREADDEQVLQWRRCLFQEMKHVVRVAELVYDCRGEYLHTAIHYAPIRATGAPMRGSGSGRRHFRARGFTAAFIQGMYEFERRQGGLTQAAMNGSHLCHRGQHRLPVIHPKTGKKLLLECIRPSHCCLEAVHRNNSRQGCPGILGGCIHEPPCLLPARRVHGPESIYRMFGKRV</sequence>
<proteinExistence type="predicted"/>
<dbReference type="KEGG" id="sre:PTSG_01082"/>
<evidence type="ECO:0000313" key="1">
    <source>
        <dbReference type="EMBL" id="EGD76382.1"/>
    </source>
</evidence>
<dbReference type="Proteomes" id="UP000007799">
    <property type="component" value="Unassembled WGS sequence"/>
</dbReference>
<gene>
    <name evidence="1" type="ORF">PTSG_01082</name>
</gene>
<dbReference type="SUPFAM" id="SSF54060">
    <property type="entry name" value="His-Me finger endonucleases"/>
    <property type="match status" value="1"/>
</dbReference>
<reference evidence="1" key="1">
    <citation type="submission" date="2009-08" db="EMBL/GenBank/DDBJ databases">
        <title>Annotation of Salpingoeca rosetta.</title>
        <authorList>
            <consortium name="The Broad Institute Genome Sequencing Platform"/>
            <person name="Russ C."/>
            <person name="Cuomo C."/>
            <person name="Burger G."/>
            <person name="Gray M.W."/>
            <person name="Holland P.W.H."/>
            <person name="King N."/>
            <person name="Lang F.B.F."/>
            <person name="Roger A.J."/>
            <person name="Ruiz-Trillo I."/>
            <person name="Young S.K."/>
            <person name="Zeng Q."/>
            <person name="Gargeya S."/>
            <person name="Alvarado L."/>
            <person name="Berlin A."/>
            <person name="Chapman S.B."/>
            <person name="Chen Z."/>
            <person name="Freedman E."/>
            <person name="Gellesch M."/>
            <person name="Goldberg J."/>
            <person name="Griggs A."/>
            <person name="Gujja S."/>
            <person name="Heilman E."/>
            <person name="Heiman D."/>
            <person name="Howarth C."/>
            <person name="Mehta T."/>
            <person name="Neiman D."/>
            <person name="Pearson M."/>
            <person name="Roberts A."/>
            <person name="Saif S."/>
            <person name="Shea T."/>
            <person name="Shenoy N."/>
            <person name="Sisk P."/>
            <person name="Stolte C."/>
            <person name="Sykes S."/>
            <person name="White J."/>
            <person name="Yandava C."/>
            <person name="Haas B."/>
            <person name="Nusbaum C."/>
            <person name="Birren B."/>
        </authorList>
    </citation>
    <scope>NUCLEOTIDE SEQUENCE [LARGE SCALE GENOMIC DNA]</scope>
    <source>
        <strain evidence="1">ATCC 50818</strain>
    </source>
</reference>
<dbReference type="GeneID" id="16079151"/>
<keyword evidence="2" id="KW-1185">Reference proteome</keyword>
<dbReference type="Gene3D" id="3.90.75.10">
    <property type="entry name" value="Homing Intron 3 (I-ppo) Encoded Endonuclease, Chain A"/>
    <property type="match status" value="1"/>
</dbReference>
<dbReference type="RefSeq" id="XP_004998557.1">
    <property type="nucleotide sequence ID" value="XM_004998500.1"/>
</dbReference>
<name>F2TYC3_SALR5</name>
<dbReference type="GO" id="GO:0004519">
    <property type="term" value="F:endonuclease activity"/>
    <property type="evidence" value="ECO:0007669"/>
    <property type="project" value="InterPro"/>
</dbReference>
<dbReference type="InParanoid" id="F2TYC3"/>
<organism evidence="2">
    <name type="scientific">Salpingoeca rosetta (strain ATCC 50818 / BSB-021)</name>
    <dbReference type="NCBI Taxonomy" id="946362"/>
    <lineage>
        <taxon>Eukaryota</taxon>
        <taxon>Choanoflagellata</taxon>
        <taxon>Craspedida</taxon>
        <taxon>Salpingoecidae</taxon>
        <taxon>Salpingoeca</taxon>
    </lineage>
</organism>
<evidence type="ECO:0000313" key="2">
    <source>
        <dbReference type="Proteomes" id="UP000007799"/>
    </source>
</evidence>
<protein>
    <submittedName>
        <fullName evidence="1">Uncharacterized protein</fullName>
    </submittedName>
</protein>